<feature type="region of interest" description="Disordered" evidence="1">
    <location>
        <begin position="1"/>
        <end position="77"/>
    </location>
</feature>
<dbReference type="GO" id="GO:0005506">
    <property type="term" value="F:iron ion binding"/>
    <property type="evidence" value="ECO:0007669"/>
    <property type="project" value="UniProtKB-ARBA"/>
</dbReference>
<dbReference type="Gene3D" id="2.60.120.620">
    <property type="entry name" value="q2cbj1_9rhob like domain"/>
    <property type="match status" value="1"/>
</dbReference>
<name>A0A2K3USM1_9DEIO</name>
<dbReference type="EMBL" id="PPPD01000003">
    <property type="protein sequence ID" value="PNY79545.1"/>
    <property type="molecule type" value="Genomic_DNA"/>
</dbReference>
<feature type="compositionally biased region" description="Polar residues" evidence="1">
    <location>
        <begin position="38"/>
        <end position="50"/>
    </location>
</feature>
<evidence type="ECO:0000313" key="3">
    <source>
        <dbReference type="Proteomes" id="UP000236379"/>
    </source>
</evidence>
<dbReference type="OrthoDB" id="9796766at2"/>
<dbReference type="InterPro" id="IPR008775">
    <property type="entry name" value="Phytyl_CoA_dOase-like"/>
</dbReference>
<accession>A0A2K3USM1</accession>
<evidence type="ECO:0000313" key="2">
    <source>
        <dbReference type="EMBL" id="PNY79545.1"/>
    </source>
</evidence>
<dbReference type="GO" id="GO:0016706">
    <property type="term" value="F:2-oxoglutarate-dependent dioxygenase activity"/>
    <property type="evidence" value="ECO:0007669"/>
    <property type="project" value="UniProtKB-ARBA"/>
</dbReference>
<proteinExistence type="predicted"/>
<feature type="compositionally biased region" description="Basic and acidic residues" evidence="1">
    <location>
        <begin position="54"/>
        <end position="67"/>
    </location>
</feature>
<evidence type="ECO:0000256" key="1">
    <source>
        <dbReference type="SAM" id="MobiDB-lite"/>
    </source>
</evidence>
<dbReference type="PANTHER" id="PTHR20883:SF48">
    <property type="entry name" value="ECTOINE DIOXYGENASE"/>
    <property type="match status" value="1"/>
</dbReference>
<dbReference type="PANTHER" id="PTHR20883">
    <property type="entry name" value="PHYTANOYL-COA DIOXYGENASE DOMAIN CONTAINING 1"/>
    <property type="match status" value="1"/>
</dbReference>
<comment type="caution">
    <text evidence="2">The sequence shown here is derived from an EMBL/GenBank/DDBJ whole genome shotgun (WGS) entry which is preliminary data.</text>
</comment>
<reference evidence="2 3" key="1">
    <citation type="submission" date="2018-01" db="EMBL/GenBank/DDBJ databases">
        <title>Deinococcus koreensis sp. nov., a radiation-resistant bacterium isolated from river water.</title>
        <authorList>
            <person name="Choi A."/>
        </authorList>
    </citation>
    <scope>NUCLEOTIDE SEQUENCE [LARGE SCALE GENOMIC DNA]</scope>
    <source>
        <strain evidence="2 3">SJW1-2</strain>
    </source>
</reference>
<organism evidence="2 3">
    <name type="scientific">Deinococcus koreensis</name>
    <dbReference type="NCBI Taxonomy" id="2054903"/>
    <lineage>
        <taxon>Bacteria</taxon>
        <taxon>Thermotogati</taxon>
        <taxon>Deinococcota</taxon>
        <taxon>Deinococci</taxon>
        <taxon>Deinococcales</taxon>
        <taxon>Deinococcaceae</taxon>
        <taxon>Deinococcus</taxon>
    </lineage>
</organism>
<keyword evidence="3" id="KW-1185">Reference proteome</keyword>
<feature type="compositionally biased region" description="Gly residues" evidence="1">
    <location>
        <begin position="13"/>
        <end position="30"/>
    </location>
</feature>
<dbReference type="Proteomes" id="UP000236379">
    <property type="component" value="Unassembled WGS sequence"/>
</dbReference>
<sequence length="373" mass="41332">MGTPARTVHGPRPRGGCGGLRRGSSGGRGPSGLPWQGARQSVTTAATEQETGPEEERHECRSGKAESGRPSARPPARRAPFHLSAAQVQFFDEHGYLLLRQWVTGELLARLQAAGDAWIDDGQRQPPGDDYNFARRAHGEVLFRVNYLHDRGQPASLELLGSPQVLGVAESLCGRNFVPTYESMVFKQTGDGEQIPWHQDAVHPRAYRIFNFDLYLDRSVIGGGALRVVPGTQRRVLDVCEIRDTYGWDAPGVLQLEMEPGDVLLHDVMVLHGSESTLGHARRRTVYYEFRAAEEILADCPWDREWIDRRLRLVPMGLRHHARAFPGAPQFGWQVSPEFRPVPLGDEGAELKVAHLVHTSGSYCSPGDAIRSS</sequence>
<dbReference type="SUPFAM" id="SSF51197">
    <property type="entry name" value="Clavaminate synthase-like"/>
    <property type="match status" value="1"/>
</dbReference>
<dbReference type="AlphaFoldDB" id="A0A2K3USM1"/>
<gene>
    <name evidence="2" type="ORF">CVO96_19155</name>
</gene>
<dbReference type="Pfam" id="PF05721">
    <property type="entry name" value="PhyH"/>
    <property type="match status" value="1"/>
</dbReference>
<evidence type="ECO:0008006" key="4">
    <source>
        <dbReference type="Google" id="ProtNLM"/>
    </source>
</evidence>
<protein>
    <recommendedName>
        <fullName evidence="4">Phytanoyl-CoA dioxygenase</fullName>
    </recommendedName>
</protein>